<dbReference type="PANTHER" id="PTHR34585">
    <property type="match status" value="1"/>
</dbReference>
<dbReference type="SUPFAM" id="SSF46955">
    <property type="entry name" value="Putative DNA-binding domain"/>
    <property type="match status" value="1"/>
</dbReference>
<reference evidence="2" key="2">
    <citation type="journal article" date="2024" name="Antonie Van Leeuwenhoek">
        <title>Roseihalotalea indica gen. nov., sp. nov., a halophilic Bacteroidetes from mesopelagic Southwest Indian Ocean with higher carbohydrate metabolic potential.</title>
        <authorList>
            <person name="Chen B."/>
            <person name="Zhang M."/>
            <person name="Lin D."/>
            <person name="Ye J."/>
            <person name="Tang K."/>
        </authorList>
    </citation>
    <scope>NUCLEOTIDE SEQUENCE</scope>
    <source>
        <strain evidence="2">TK19036</strain>
    </source>
</reference>
<name>A0AA49JFL9_9BACT</name>
<evidence type="ECO:0000259" key="1">
    <source>
        <dbReference type="Pfam" id="PF12728"/>
    </source>
</evidence>
<dbReference type="Pfam" id="PF12728">
    <property type="entry name" value="HTH_17"/>
    <property type="match status" value="1"/>
</dbReference>
<sequence length="92" mass="10381">MPAHIVTTEDLLVFKQELLDELKEVLAQSTSQPKRYLRSSEVRKMLTLSPGTLQNLRINGTLPYSKVGGVIFYPYEGIVKVMEENLQNASTL</sequence>
<evidence type="ECO:0000313" key="2">
    <source>
        <dbReference type="EMBL" id="WKN38681.1"/>
    </source>
</evidence>
<reference evidence="2" key="1">
    <citation type="journal article" date="2023" name="Comput. Struct. Biotechnol. J.">
        <title>Discovery of a novel marine Bacteroidetes with a rich repertoire of carbohydrate-active enzymes.</title>
        <authorList>
            <person name="Chen B."/>
            <person name="Liu G."/>
            <person name="Chen Q."/>
            <person name="Wang H."/>
            <person name="Liu L."/>
            <person name="Tang K."/>
        </authorList>
    </citation>
    <scope>NUCLEOTIDE SEQUENCE</scope>
    <source>
        <strain evidence="2">TK19036</strain>
    </source>
</reference>
<dbReference type="AlphaFoldDB" id="A0AA49JFL9"/>
<dbReference type="InterPro" id="IPR009061">
    <property type="entry name" value="DNA-bd_dom_put_sf"/>
</dbReference>
<dbReference type="EMBL" id="CP120682">
    <property type="protein sequence ID" value="WKN38681.1"/>
    <property type="molecule type" value="Genomic_DNA"/>
</dbReference>
<gene>
    <name evidence="2" type="ORF">K4G66_08195</name>
</gene>
<accession>A0AA49JFL9</accession>
<dbReference type="InterPro" id="IPR041657">
    <property type="entry name" value="HTH_17"/>
</dbReference>
<protein>
    <submittedName>
        <fullName evidence="2">Helix-turn-helix domain-containing protein</fullName>
    </submittedName>
</protein>
<feature type="domain" description="Helix-turn-helix" evidence="1">
    <location>
        <begin position="36"/>
        <end position="85"/>
    </location>
</feature>
<dbReference type="PANTHER" id="PTHR34585:SF22">
    <property type="entry name" value="HELIX-TURN-HELIX DOMAIN-CONTAINING PROTEIN"/>
    <property type="match status" value="1"/>
</dbReference>
<proteinExistence type="predicted"/>
<organism evidence="2">
    <name type="scientific">Roseihalotalea indica</name>
    <dbReference type="NCBI Taxonomy" id="2867963"/>
    <lineage>
        <taxon>Bacteria</taxon>
        <taxon>Pseudomonadati</taxon>
        <taxon>Bacteroidota</taxon>
        <taxon>Cytophagia</taxon>
        <taxon>Cytophagales</taxon>
        <taxon>Catalimonadaceae</taxon>
        <taxon>Roseihalotalea</taxon>
    </lineage>
</organism>